<comment type="caution">
    <text evidence="1">The sequence shown here is derived from an EMBL/GenBank/DDBJ whole genome shotgun (WGS) entry which is preliminary data.</text>
</comment>
<organism evidence="1">
    <name type="scientific">marine sediment metagenome</name>
    <dbReference type="NCBI Taxonomy" id="412755"/>
    <lineage>
        <taxon>unclassified sequences</taxon>
        <taxon>metagenomes</taxon>
        <taxon>ecological metagenomes</taxon>
    </lineage>
</organism>
<sequence>EAYVSFLSTYRDAGLNISLVGYQHGLFELPPPPFRYVPIGFDAYYLRYSESEMWFVNNLLGNRDCVIKHRAQVSTIDWQTVDREGFNKVLAYAAQDSSPNDITIIDALLLYAEAANALVLLYLHPNYQGFPVQRWAGSHNFQVFPRERHKNIDLLVTRYSTLAMDYRLDLGTRVLFVPGMDNLCIFECRDLAVCRNMDDLSSILPKLLET</sequence>
<dbReference type="EMBL" id="BARU01026464">
    <property type="protein sequence ID" value="GAH76204.1"/>
    <property type="molecule type" value="Genomic_DNA"/>
</dbReference>
<dbReference type="AlphaFoldDB" id="X1JCX3"/>
<feature type="non-terminal residue" evidence="1">
    <location>
        <position position="1"/>
    </location>
</feature>
<gene>
    <name evidence="1" type="ORF">S03H2_42502</name>
</gene>
<name>X1JCX3_9ZZZZ</name>
<evidence type="ECO:0000313" key="1">
    <source>
        <dbReference type="EMBL" id="GAH76204.1"/>
    </source>
</evidence>
<reference evidence="1" key="1">
    <citation type="journal article" date="2014" name="Front. Microbiol.">
        <title>High frequency of phylogenetically diverse reductive dehalogenase-homologous genes in deep subseafloor sedimentary metagenomes.</title>
        <authorList>
            <person name="Kawai M."/>
            <person name="Futagami T."/>
            <person name="Toyoda A."/>
            <person name="Takaki Y."/>
            <person name="Nishi S."/>
            <person name="Hori S."/>
            <person name="Arai W."/>
            <person name="Tsubouchi T."/>
            <person name="Morono Y."/>
            <person name="Uchiyama I."/>
            <person name="Ito T."/>
            <person name="Fujiyama A."/>
            <person name="Inagaki F."/>
            <person name="Takami H."/>
        </authorList>
    </citation>
    <scope>NUCLEOTIDE SEQUENCE</scope>
    <source>
        <strain evidence="1">Expedition CK06-06</strain>
    </source>
</reference>
<accession>X1JCX3</accession>
<proteinExistence type="predicted"/>
<protein>
    <submittedName>
        <fullName evidence="1">Uncharacterized protein</fullName>
    </submittedName>
</protein>